<dbReference type="InterPro" id="IPR036116">
    <property type="entry name" value="FN3_sf"/>
</dbReference>
<name>A0A7S3EXL1_9EUKA</name>
<sequence>MGVVEWTQIQPQPPEIGLDAPTRLTVTGLEPETRYRFRVRACMETAKSPWTKTALPVLTDKHIEKESPSPKRKAKVASPHTARARKRAAAAPAPAAGPSTAGPSDGGLQSVKAMLQAAGLSYAALEEVSQKLRDNGFSHLETLKALEANGNLKDIMREIGIKLGHYCQMALALK</sequence>
<accession>A0A7S3EXL1</accession>
<dbReference type="Gene3D" id="2.60.40.10">
    <property type="entry name" value="Immunoglobulins"/>
    <property type="match status" value="1"/>
</dbReference>
<dbReference type="SUPFAM" id="SSF49265">
    <property type="entry name" value="Fibronectin type III"/>
    <property type="match status" value="1"/>
</dbReference>
<protein>
    <recommendedName>
        <fullName evidence="2">Fibronectin type-III domain-containing protein</fullName>
    </recommendedName>
</protein>
<evidence type="ECO:0000313" key="3">
    <source>
        <dbReference type="EMBL" id="CAE0114233.1"/>
    </source>
</evidence>
<evidence type="ECO:0000256" key="1">
    <source>
        <dbReference type="SAM" id="MobiDB-lite"/>
    </source>
</evidence>
<feature type="region of interest" description="Disordered" evidence="1">
    <location>
        <begin position="62"/>
        <end position="108"/>
    </location>
</feature>
<reference evidence="3" key="1">
    <citation type="submission" date="2021-01" db="EMBL/GenBank/DDBJ databases">
        <authorList>
            <person name="Corre E."/>
            <person name="Pelletier E."/>
            <person name="Niang G."/>
            <person name="Scheremetjew M."/>
            <person name="Finn R."/>
            <person name="Kale V."/>
            <person name="Holt S."/>
            <person name="Cochrane G."/>
            <person name="Meng A."/>
            <person name="Brown T."/>
            <person name="Cohen L."/>
        </authorList>
    </citation>
    <scope>NUCLEOTIDE SEQUENCE</scope>
    <source>
        <strain evidence="3">CCMP281</strain>
    </source>
</reference>
<proteinExistence type="predicted"/>
<gene>
    <name evidence="3" type="ORF">HERI1096_LOCUS14907</name>
</gene>
<dbReference type="InterPro" id="IPR003961">
    <property type="entry name" value="FN3_dom"/>
</dbReference>
<dbReference type="InterPro" id="IPR013783">
    <property type="entry name" value="Ig-like_fold"/>
</dbReference>
<dbReference type="AlphaFoldDB" id="A0A7S3EXL1"/>
<dbReference type="EMBL" id="HBHX01026685">
    <property type="protein sequence ID" value="CAE0114233.1"/>
    <property type="molecule type" value="Transcribed_RNA"/>
</dbReference>
<dbReference type="CDD" id="cd00063">
    <property type="entry name" value="FN3"/>
    <property type="match status" value="1"/>
</dbReference>
<evidence type="ECO:0000259" key="2">
    <source>
        <dbReference type="PROSITE" id="PS50853"/>
    </source>
</evidence>
<feature type="domain" description="Fibronectin type-III" evidence="2">
    <location>
        <begin position="1"/>
        <end position="62"/>
    </location>
</feature>
<dbReference type="PROSITE" id="PS50853">
    <property type="entry name" value="FN3"/>
    <property type="match status" value="1"/>
</dbReference>
<organism evidence="3">
    <name type="scientific">Haptolina ericina</name>
    <dbReference type="NCBI Taxonomy" id="156174"/>
    <lineage>
        <taxon>Eukaryota</taxon>
        <taxon>Haptista</taxon>
        <taxon>Haptophyta</taxon>
        <taxon>Prymnesiophyceae</taxon>
        <taxon>Prymnesiales</taxon>
        <taxon>Prymnesiaceae</taxon>
        <taxon>Haptolina</taxon>
    </lineage>
</organism>
<feature type="compositionally biased region" description="Low complexity" evidence="1">
    <location>
        <begin position="89"/>
        <end position="103"/>
    </location>
</feature>